<dbReference type="SUPFAM" id="SSF53697">
    <property type="entry name" value="SIS domain"/>
    <property type="match status" value="1"/>
</dbReference>
<comment type="caution">
    <text evidence="2">The sequence shown here is derived from an EMBL/GenBank/DDBJ whole genome shotgun (WGS) entry which is preliminary data.</text>
</comment>
<dbReference type="CDD" id="cd05006">
    <property type="entry name" value="SIS_GmhA"/>
    <property type="match status" value="1"/>
</dbReference>
<dbReference type="EMBL" id="PDKJ01000013">
    <property type="protein sequence ID" value="RXJ66613.1"/>
    <property type="molecule type" value="Genomic_DNA"/>
</dbReference>
<evidence type="ECO:0000313" key="3">
    <source>
        <dbReference type="Proteomes" id="UP000290172"/>
    </source>
</evidence>
<evidence type="ECO:0000259" key="1">
    <source>
        <dbReference type="PROSITE" id="PS51464"/>
    </source>
</evidence>
<dbReference type="InterPro" id="IPR050099">
    <property type="entry name" value="SIS_GmhA/DiaA_subfam"/>
</dbReference>
<dbReference type="Pfam" id="PF13580">
    <property type="entry name" value="SIS_2"/>
    <property type="match status" value="1"/>
</dbReference>
<reference evidence="2 3" key="1">
    <citation type="submission" date="2017-10" db="EMBL/GenBank/DDBJ databases">
        <title>Genomics of the genus Arcobacter.</title>
        <authorList>
            <person name="Perez-Cataluna A."/>
            <person name="Figueras M.J."/>
        </authorList>
    </citation>
    <scope>NUCLEOTIDE SEQUENCE [LARGE SCALE GENOMIC DNA]</scope>
    <source>
        <strain evidence="2 3">CECT 8993</strain>
    </source>
</reference>
<keyword evidence="2" id="KW-0413">Isomerase</keyword>
<name>A0A4Q0Y9F8_9BACT</name>
<dbReference type="Proteomes" id="UP000290172">
    <property type="component" value="Unassembled WGS sequence"/>
</dbReference>
<dbReference type="RefSeq" id="WP_128982579.1">
    <property type="nucleotide sequence ID" value="NZ_PDKJ01000013.1"/>
</dbReference>
<dbReference type="PANTHER" id="PTHR30390:SF8">
    <property type="entry name" value="SUGAR ISOMERASE (SIS)"/>
    <property type="match status" value="1"/>
</dbReference>
<gene>
    <name evidence="2" type="ORF">CRV08_12350</name>
</gene>
<dbReference type="Gene3D" id="3.40.50.10490">
    <property type="entry name" value="Glucose-6-phosphate isomerase like protein, domain 1"/>
    <property type="match status" value="1"/>
</dbReference>
<dbReference type="PROSITE" id="PS51464">
    <property type="entry name" value="SIS"/>
    <property type="match status" value="1"/>
</dbReference>
<dbReference type="AlphaFoldDB" id="A0A4Q0Y9F8"/>
<evidence type="ECO:0000313" key="2">
    <source>
        <dbReference type="EMBL" id="RXJ66613.1"/>
    </source>
</evidence>
<protein>
    <submittedName>
        <fullName evidence="2">Sugar isomerase</fullName>
    </submittedName>
</protein>
<dbReference type="GO" id="GO:1901135">
    <property type="term" value="P:carbohydrate derivative metabolic process"/>
    <property type="evidence" value="ECO:0007669"/>
    <property type="project" value="InterPro"/>
</dbReference>
<dbReference type="GO" id="GO:0016853">
    <property type="term" value="F:isomerase activity"/>
    <property type="evidence" value="ECO:0007669"/>
    <property type="project" value="UniProtKB-KW"/>
</dbReference>
<dbReference type="GO" id="GO:0097367">
    <property type="term" value="F:carbohydrate derivative binding"/>
    <property type="evidence" value="ECO:0007669"/>
    <property type="project" value="InterPro"/>
</dbReference>
<dbReference type="InterPro" id="IPR035461">
    <property type="entry name" value="GmhA/DiaA"/>
</dbReference>
<sequence length="193" mass="21486">MKNFIKKYIQNLTDILQNIDENSIISIKNALEETINKQSKIYIIGNGGSASTASHMANDLSIGLKTRGIKNFDIESLNDNSSICTAIANDIGYENIFYLQLKNRLKENDLLIAISCSGNSPNIIKAVSYAKDINCKVLGITGFDGGNLKELSDINFHVQTSRGQYGLVEDVHLILDHIIFSYYVETYNKKSLN</sequence>
<organism evidence="2 3">
    <name type="scientific">Halarcobacter ebronensis</name>
    <dbReference type="NCBI Taxonomy" id="1462615"/>
    <lineage>
        <taxon>Bacteria</taxon>
        <taxon>Pseudomonadati</taxon>
        <taxon>Campylobacterota</taxon>
        <taxon>Epsilonproteobacteria</taxon>
        <taxon>Campylobacterales</taxon>
        <taxon>Arcobacteraceae</taxon>
        <taxon>Halarcobacter</taxon>
    </lineage>
</organism>
<proteinExistence type="predicted"/>
<dbReference type="PANTHER" id="PTHR30390">
    <property type="entry name" value="SEDOHEPTULOSE 7-PHOSPHATE ISOMERASE / DNAA INITIATOR-ASSOCIATING FACTOR FOR REPLICATION INITIATION"/>
    <property type="match status" value="1"/>
</dbReference>
<accession>A0A4Q0Y9F8</accession>
<dbReference type="InterPro" id="IPR046348">
    <property type="entry name" value="SIS_dom_sf"/>
</dbReference>
<feature type="domain" description="SIS" evidence="1">
    <location>
        <begin position="31"/>
        <end position="189"/>
    </location>
</feature>
<dbReference type="InterPro" id="IPR001347">
    <property type="entry name" value="SIS_dom"/>
</dbReference>